<proteinExistence type="predicted"/>
<evidence type="ECO:0000313" key="1">
    <source>
        <dbReference type="Proteomes" id="UP000887579"/>
    </source>
</evidence>
<evidence type="ECO:0000313" key="2">
    <source>
        <dbReference type="WBParaSite" id="ES5_v2.g20643.t1"/>
    </source>
</evidence>
<dbReference type="Proteomes" id="UP000887579">
    <property type="component" value="Unplaced"/>
</dbReference>
<reference evidence="2" key="1">
    <citation type="submission" date="2022-11" db="UniProtKB">
        <authorList>
            <consortium name="WormBaseParasite"/>
        </authorList>
    </citation>
    <scope>IDENTIFICATION</scope>
</reference>
<dbReference type="WBParaSite" id="ES5_v2.g20643.t1">
    <property type="protein sequence ID" value="ES5_v2.g20643.t1"/>
    <property type="gene ID" value="ES5_v2.g20643"/>
</dbReference>
<organism evidence="1 2">
    <name type="scientific">Panagrolaimus sp. ES5</name>
    <dbReference type="NCBI Taxonomy" id="591445"/>
    <lineage>
        <taxon>Eukaryota</taxon>
        <taxon>Metazoa</taxon>
        <taxon>Ecdysozoa</taxon>
        <taxon>Nematoda</taxon>
        <taxon>Chromadorea</taxon>
        <taxon>Rhabditida</taxon>
        <taxon>Tylenchina</taxon>
        <taxon>Panagrolaimomorpha</taxon>
        <taxon>Panagrolaimoidea</taxon>
        <taxon>Panagrolaimidae</taxon>
        <taxon>Panagrolaimus</taxon>
    </lineage>
</organism>
<accession>A0AC34FV13</accession>
<protein>
    <submittedName>
        <fullName evidence="2">Uncharacterized protein</fullName>
    </submittedName>
</protein>
<sequence length="1129" mass="129498">MASKDYCLPDKPNIGKAEKDQYSNLNLNQKHECSDISSLRSKSVANDNKKLEVFNLDDSIKRQDSISWYKSIKHSSSSDLNINRNVEENDEFQKEKSINNSTLSLHIAAYENAFEVPNIYSSDIEIKTLIDERVKSGLNKALDPAKQLFICTSPIIQNPFEFPRQQSDKTSDPEIMQFKATQNLLNPNARISRLDISKFYHSLTPEQKKFFDKYQEEHDQIEKDLVKTQMLLHEEKKEKLHNAYKSKAVTVQKGTEDETTKKLSVNIDVVIPYGAVLSNEMYCALIKQIPQRSQRRKKILQIFGLSNLENDFTVLSKNFIYKFDEKFEQSRKAAIKKGTLIEFNKETVLFPRDKLPISNEKHSFQNSPITVTKEATIVDSEMPDESDYRNMPSLEAIPMDTVEPLPKKSRFDTELINLKLTVHSTTQTDLGIKQMLELDETKKKFKNLNKKINYHKMKSSDLKESNKDYGSLVDDLENVCDELDEEVEQIELLRDENAKLKQDIRERDGIIMDLNDQLSNRLQSNKFFLKDKSGKFTVPAHTCFSRLISQGNVAQDKVPIVILVVADLFNISIDAVPSRWTVGRDIHMVQSLNCEFIAKFVKECSNLTFLSDETTKFTKKLQAFVISGNNNKTHQPFVLHLGVSEVPTKSAERCLQEFKQVLSNIGKLSGLNAEKFVDEIVVSIRNLMGDQAATTKLLYKLFIEYRSYCLETFDYDDVTKASLERVNIFFCMLHILSNTSDIVFKAVLDHEKFCTNNDDATEAIVLWVITEVARHFSKRSSGRYSTAAYWEALAKEMELKFFKIDSYHGHRFVIRYKIASEIAYNREEIIGCLEYLGNTDTTLEKLKEALKNEMVVLHLHVLGLFGAVIFFPMWELCAASSSVLQMSLYAPALTNYLKELVDDPMLLFTGTSPFDAFPAVAPKEKSKAAAFLKSLKEREIPSGASEVVPIVAKSLLEYFERQLEQFITGIYSSPDISLERETAGAPLTNMPCESAFGYIDRLFTTKPNMTTYNRSALMLAAGKLQEIHRENIEKSEKLALKQQSEKNHKEAKRKQIAVELRECGFWLTTDEMDEALRNIPPTTAIKYVKSNIRYRKAVWSPKFEPKNLLQFQYRKHKYTDDELVANLKA</sequence>
<name>A0AC34FV13_9BILA</name>